<dbReference type="GO" id="GO:0030975">
    <property type="term" value="F:thiamine binding"/>
    <property type="evidence" value="ECO:0007669"/>
    <property type="project" value="TreeGrafter"/>
</dbReference>
<reference evidence="3 4" key="1">
    <citation type="submission" date="2017-01" db="EMBL/GenBank/DDBJ databases">
        <title>Draft sequence of Acidihalobacter ferrooxidans strain DSM 14175 (strain V8).</title>
        <authorList>
            <person name="Khaleque H.N."/>
            <person name="Ramsay J.P."/>
            <person name="Murphy R.J.T."/>
            <person name="Kaksonen A.H."/>
            <person name="Boxall N.J."/>
            <person name="Watkin E.L.J."/>
        </authorList>
    </citation>
    <scope>NUCLEOTIDE SEQUENCE [LARGE SCALE GENOMIC DNA]</scope>
    <source>
        <strain evidence="3 4">V8</strain>
    </source>
</reference>
<name>A0A1P8UI27_9GAMM</name>
<dbReference type="GO" id="GO:0015888">
    <property type="term" value="P:thiamine transport"/>
    <property type="evidence" value="ECO:0007669"/>
    <property type="project" value="TreeGrafter"/>
</dbReference>
<accession>A0A1P8UI27</accession>
<dbReference type="Gene3D" id="3.40.190.10">
    <property type="entry name" value="Periplasmic binding protein-like II"/>
    <property type="match status" value="2"/>
</dbReference>
<dbReference type="PANTHER" id="PTHR30006:SF2">
    <property type="entry name" value="ABC TRANSPORTER SUBSTRATE-BINDING PROTEIN"/>
    <property type="match status" value="1"/>
</dbReference>
<dbReference type="InterPro" id="IPR026045">
    <property type="entry name" value="Ferric-bd"/>
</dbReference>
<sequence>MLKKFTKSVFAASVLGLALGSAAQAAEPLVVYSAIGYDIAMGKAFEKATGIPVKMVDMSTGPLLARVQAEKQNPQWDIAWIDGAAGMRNMAAQGMLAPYAPKVDWNALGRDIQPADHAYVGSAASLACVIVVNKQRVPKADWPHNWGDLTNPKYRGMIGMNNPAVSGPTYPCVAGRMVALGSEKAGKAWFLGLKANGLKTFATNGVTLRALDNGVIKVAIVQNSAGIGRMLKGLPYEVIYPNPVTLLPRTIGISAHTSPQVRAEAEKFIDFLLSKEGQAVAQKGDPTGDSLFYPVVAGVAALPGIPPLSGVTVQTANPAVWGPREGSIDRWFTNHIVH</sequence>
<dbReference type="Pfam" id="PF13416">
    <property type="entry name" value="SBP_bac_8"/>
    <property type="match status" value="1"/>
</dbReference>
<dbReference type="KEGG" id="afy:BW247_10165"/>
<evidence type="ECO:0000256" key="2">
    <source>
        <dbReference type="SAM" id="SignalP"/>
    </source>
</evidence>
<keyword evidence="4" id="KW-1185">Reference proteome</keyword>
<dbReference type="SUPFAM" id="SSF53850">
    <property type="entry name" value="Periplasmic binding protein-like II"/>
    <property type="match status" value="1"/>
</dbReference>
<protein>
    <recommendedName>
        <fullName evidence="5">Iron ABC transporter substrate-binding protein</fullName>
    </recommendedName>
</protein>
<organism evidence="3 4">
    <name type="scientific">Acidihalobacter ferrooxydans</name>
    <dbReference type="NCBI Taxonomy" id="1765967"/>
    <lineage>
        <taxon>Bacteria</taxon>
        <taxon>Pseudomonadati</taxon>
        <taxon>Pseudomonadota</taxon>
        <taxon>Gammaproteobacteria</taxon>
        <taxon>Chromatiales</taxon>
        <taxon>Ectothiorhodospiraceae</taxon>
        <taxon>Acidihalobacter</taxon>
    </lineage>
</organism>
<dbReference type="GO" id="GO:0030976">
    <property type="term" value="F:thiamine pyrophosphate binding"/>
    <property type="evidence" value="ECO:0007669"/>
    <property type="project" value="TreeGrafter"/>
</dbReference>
<dbReference type="STRING" id="1765967.BW247_10165"/>
<dbReference type="OrthoDB" id="305758at2"/>
<dbReference type="AlphaFoldDB" id="A0A1P8UI27"/>
<dbReference type="GO" id="GO:0030288">
    <property type="term" value="C:outer membrane-bounded periplasmic space"/>
    <property type="evidence" value="ECO:0007669"/>
    <property type="project" value="TreeGrafter"/>
</dbReference>
<dbReference type="InterPro" id="IPR006059">
    <property type="entry name" value="SBP"/>
</dbReference>
<keyword evidence="1 2" id="KW-0732">Signal</keyword>
<dbReference type="PIRSF" id="PIRSF002825">
    <property type="entry name" value="CfbpA"/>
    <property type="match status" value="1"/>
</dbReference>
<evidence type="ECO:0000313" key="3">
    <source>
        <dbReference type="EMBL" id="APZ43411.1"/>
    </source>
</evidence>
<dbReference type="EMBL" id="CP019434">
    <property type="protein sequence ID" value="APZ43411.1"/>
    <property type="molecule type" value="Genomic_DNA"/>
</dbReference>
<feature type="chain" id="PRO_5012207797" description="Iron ABC transporter substrate-binding protein" evidence="2">
    <location>
        <begin position="26"/>
        <end position="338"/>
    </location>
</feature>
<dbReference type="Proteomes" id="UP000243807">
    <property type="component" value="Chromosome"/>
</dbReference>
<feature type="signal peptide" evidence="2">
    <location>
        <begin position="1"/>
        <end position="25"/>
    </location>
</feature>
<proteinExistence type="predicted"/>
<dbReference type="PANTHER" id="PTHR30006">
    <property type="entry name" value="THIAMINE-BINDING PERIPLASMIC PROTEIN-RELATED"/>
    <property type="match status" value="1"/>
</dbReference>
<evidence type="ECO:0000313" key="4">
    <source>
        <dbReference type="Proteomes" id="UP000243807"/>
    </source>
</evidence>
<evidence type="ECO:0000256" key="1">
    <source>
        <dbReference type="ARBA" id="ARBA00022729"/>
    </source>
</evidence>
<gene>
    <name evidence="3" type="ORF">BW247_10165</name>
</gene>
<evidence type="ECO:0008006" key="5">
    <source>
        <dbReference type="Google" id="ProtNLM"/>
    </source>
</evidence>
<dbReference type="RefSeq" id="WP_076837052.1">
    <property type="nucleotide sequence ID" value="NZ_CP019434.1"/>
</dbReference>